<evidence type="ECO:0000313" key="4">
    <source>
        <dbReference type="Proteomes" id="UP000176846"/>
    </source>
</evidence>
<comment type="caution">
    <text evidence="3">The sequence shown here is derived from an EMBL/GenBank/DDBJ whole genome shotgun (WGS) entry which is preliminary data.</text>
</comment>
<dbReference type="Gene3D" id="3.10.310.30">
    <property type="match status" value="1"/>
</dbReference>
<feature type="domain" description="DHHA1" evidence="2">
    <location>
        <begin position="241"/>
        <end position="310"/>
    </location>
</feature>
<organism evidence="3 4">
    <name type="scientific">Candidatus Uhrbacteria bacterium RIFCSPLOWO2_01_FULL_47_25</name>
    <dbReference type="NCBI Taxonomy" id="1802402"/>
    <lineage>
        <taxon>Bacteria</taxon>
        <taxon>Candidatus Uhriibacteriota</taxon>
    </lineage>
</organism>
<gene>
    <name evidence="3" type="ORF">A2936_04885</name>
</gene>
<dbReference type="InterPro" id="IPR001667">
    <property type="entry name" value="DDH_dom"/>
</dbReference>
<evidence type="ECO:0008006" key="5">
    <source>
        <dbReference type="Google" id="ProtNLM"/>
    </source>
</evidence>
<dbReference type="SUPFAM" id="SSF64182">
    <property type="entry name" value="DHH phosphoesterases"/>
    <property type="match status" value="1"/>
</dbReference>
<dbReference type="Proteomes" id="UP000176846">
    <property type="component" value="Unassembled WGS sequence"/>
</dbReference>
<dbReference type="PANTHER" id="PTHR47618">
    <property type="entry name" value="BIFUNCTIONAL OLIGORIBONUCLEASE AND PAP PHOSPHATASE NRNA"/>
    <property type="match status" value="1"/>
</dbReference>
<feature type="domain" description="DDH" evidence="1">
    <location>
        <begin position="26"/>
        <end position="165"/>
    </location>
</feature>
<evidence type="ECO:0000313" key="3">
    <source>
        <dbReference type="EMBL" id="OGL82639.1"/>
    </source>
</evidence>
<evidence type="ECO:0000259" key="1">
    <source>
        <dbReference type="Pfam" id="PF01368"/>
    </source>
</evidence>
<reference evidence="3 4" key="1">
    <citation type="journal article" date="2016" name="Nat. Commun.">
        <title>Thousands of microbial genomes shed light on interconnected biogeochemical processes in an aquifer system.</title>
        <authorList>
            <person name="Anantharaman K."/>
            <person name="Brown C.T."/>
            <person name="Hug L.A."/>
            <person name="Sharon I."/>
            <person name="Castelle C.J."/>
            <person name="Probst A.J."/>
            <person name="Thomas B.C."/>
            <person name="Singh A."/>
            <person name="Wilkins M.J."/>
            <person name="Karaoz U."/>
            <person name="Brodie E.L."/>
            <person name="Williams K.H."/>
            <person name="Hubbard S.S."/>
            <person name="Banfield J.F."/>
        </authorList>
    </citation>
    <scope>NUCLEOTIDE SEQUENCE [LARGE SCALE GENOMIC DNA]</scope>
</reference>
<dbReference type="EMBL" id="MGEK01000015">
    <property type="protein sequence ID" value="OGL82639.1"/>
    <property type="molecule type" value="Genomic_DNA"/>
</dbReference>
<dbReference type="GO" id="GO:0003676">
    <property type="term" value="F:nucleic acid binding"/>
    <property type="evidence" value="ECO:0007669"/>
    <property type="project" value="InterPro"/>
</dbReference>
<proteinExistence type="predicted"/>
<accession>A0A1F7UWI5</accession>
<protein>
    <recommendedName>
        <fullName evidence="5">DDH domain-containing protein</fullName>
    </recommendedName>
</protein>
<dbReference type="InterPro" id="IPR051319">
    <property type="entry name" value="Oligoribo/pAp-PDE_c-di-AMP_PDE"/>
</dbReference>
<dbReference type="Pfam" id="PF01368">
    <property type="entry name" value="DHH"/>
    <property type="match status" value="1"/>
</dbReference>
<sequence length="323" mass="35173">MTVFSHYRKALEALLGAKNPIFILLQSVDADALGSTMALVHALEKAGVQPTIFCASAIPTFLQFLVKGRVIENDGNKLNLEHYDLAIVTDAGSIHRTGIQSKLEAYVQNGGRLLNIDHHHVHEPFGTVNLIDEMASATAVLVYDILKLGGWAIDADIATSILVGIVADTDNFSNAGTTMRALTIAAECYAKGAEVRQVWRGLYRHQPLQALQLWGLILSRLERNDRWGIVATIILQEDFKRHGLSDEAIDGLANFLSSLSDTKATMVLTEILDNQIKGSLRTTRDDIDVSKLATALGGGGHKKAAGFTVPGRLVRTEQGWRIV</sequence>
<dbReference type="InterPro" id="IPR003156">
    <property type="entry name" value="DHHA1_dom"/>
</dbReference>
<dbReference type="InterPro" id="IPR038763">
    <property type="entry name" value="DHH_sf"/>
</dbReference>
<name>A0A1F7UWI5_9BACT</name>
<evidence type="ECO:0000259" key="2">
    <source>
        <dbReference type="Pfam" id="PF02272"/>
    </source>
</evidence>
<dbReference type="Pfam" id="PF02272">
    <property type="entry name" value="DHHA1"/>
    <property type="match status" value="1"/>
</dbReference>
<dbReference type="Gene3D" id="3.90.1640.10">
    <property type="entry name" value="inorganic pyrophosphatase (n-terminal core)"/>
    <property type="match status" value="1"/>
</dbReference>
<dbReference type="AlphaFoldDB" id="A0A1F7UWI5"/>
<dbReference type="PANTHER" id="PTHR47618:SF1">
    <property type="entry name" value="BIFUNCTIONAL OLIGORIBONUCLEASE AND PAP PHOSPHATASE NRNA"/>
    <property type="match status" value="1"/>
</dbReference>